<dbReference type="CDD" id="cd00077">
    <property type="entry name" value="HDc"/>
    <property type="match status" value="1"/>
</dbReference>
<dbReference type="PROSITE" id="PS51832">
    <property type="entry name" value="HD_GYP"/>
    <property type="match status" value="1"/>
</dbReference>
<sequence length="682" mass="75911">MPPQILQKTQLDGLTPQFSKSEEKINTILFGTALTLLLLILGVKFPNIVEKINNEVTAVQIRLLPETPLSRLPVIVEVDEKSLVEYGQWPWPRYQVAQLLEAIQRAGALSVAIDAVFVERDRTSPLEIQRVAERDFGQFFSLKGIDKALWDYDYALGETLKSGPFILSYFFSNDKPYQKSCQPKSAGGAWFSAGGEKQSLHVPAPQNVFCNIEVLQLAAKYSGFINSKVDADGLYRESPLIIEYNGQLYPSLALQAYLSAKKIDHFLVSAKESGLTLQAGKIQIPLDHAGNLLVRFPKSEQTFEKISASDVLSNKIGTSRLKDKIVIVGFSATGLHEVRPTPYAPQFLGVEVHASIIDNLSRHNFLHRPDYANGLELFLATMLGLVLFITLASAGPITLTIVHCLIIFLLFAGSQSLLALSGMVVSPALPVIMALVTFLSLSLIKYAQESLHTKRMNLMVARTQEGIIQSFSSMSEFRDPETGAHIRRTQHYVKVLATHLQQHPKFQTELTDDIIELFFKAAPLHDIGKVGIRDNILLKPGYLESDEFEIMKSHPQIGADIVDAVAAQSGWNPFMRIAQEICLSHHEKWDGSGYPKGLVGEEIPLSARLMMLADVYDALISKRVYKPAYSHNKAKSIILEGKNKHFDPLVVDAFLATENQFLEIALQFLDSDDQRQTLLSEV</sequence>
<comment type="caution">
    <text evidence="3">The sequence shown here is derived from an EMBL/GenBank/DDBJ whole genome shotgun (WGS) entry which is preliminary data.</text>
</comment>
<dbReference type="Pfam" id="PF13487">
    <property type="entry name" value="HD_5"/>
    <property type="match status" value="1"/>
</dbReference>
<keyword evidence="1" id="KW-0472">Membrane</keyword>
<dbReference type="Proteomes" id="UP000191980">
    <property type="component" value="Unassembled WGS sequence"/>
</dbReference>
<dbReference type="AlphaFoldDB" id="A0A1V8M0X7"/>
<keyword evidence="1" id="KW-1133">Transmembrane helix</keyword>
<keyword evidence="4" id="KW-1185">Reference proteome</keyword>
<dbReference type="InterPro" id="IPR003607">
    <property type="entry name" value="HD/PDEase_dom"/>
</dbReference>
<dbReference type="OrthoDB" id="6210373at2"/>
<dbReference type="InterPro" id="IPR052020">
    <property type="entry name" value="Cyclic_di-GMP/3'3'-cGAMP_PDE"/>
</dbReference>
<dbReference type="InterPro" id="IPR037522">
    <property type="entry name" value="HD_GYP_dom"/>
</dbReference>
<evidence type="ECO:0000256" key="1">
    <source>
        <dbReference type="SAM" id="Phobius"/>
    </source>
</evidence>
<dbReference type="SMART" id="SM01080">
    <property type="entry name" value="CHASE2"/>
    <property type="match status" value="1"/>
</dbReference>
<dbReference type="Pfam" id="PF05226">
    <property type="entry name" value="CHASE2"/>
    <property type="match status" value="1"/>
</dbReference>
<dbReference type="Gene3D" id="1.10.3210.10">
    <property type="entry name" value="Hypothetical protein af1432"/>
    <property type="match status" value="1"/>
</dbReference>
<dbReference type="EMBL" id="LPUF01000005">
    <property type="protein sequence ID" value="OQK15158.1"/>
    <property type="molecule type" value="Genomic_DNA"/>
</dbReference>
<feature type="transmembrane region" description="Helical" evidence="1">
    <location>
        <begin position="417"/>
        <end position="444"/>
    </location>
</feature>
<feature type="domain" description="HD-GYP" evidence="2">
    <location>
        <begin position="460"/>
        <end position="670"/>
    </location>
</feature>
<name>A0A1V8M0X7_9GAMM</name>
<dbReference type="RefSeq" id="WP_158083169.1">
    <property type="nucleotide sequence ID" value="NZ_LPUF01000005.1"/>
</dbReference>
<accession>A0A1V8M0X7</accession>
<organism evidence="3 4">
    <name type="scientific">Methyloprofundus sedimenti</name>
    <dbReference type="NCBI Taxonomy" id="1420851"/>
    <lineage>
        <taxon>Bacteria</taxon>
        <taxon>Pseudomonadati</taxon>
        <taxon>Pseudomonadota</taxon>
        <taxon>Gammaproteobacteria</taxon>
        <taxon>Methylococcales</taxon>
        <taxon>Methylococcaceae</taxon>
        <taxon>Methyloprofundus</taxon>
    </lineage>
</organism>
<feature type="transmembrane region" description="Helical" evidence="1">
    <location>
        <begin position="378"/>
        <end position="411"/>
    </location>
</feature>
<dbReference type="STRING" id="1420851.AU255_18515"/>
<evidence type="ECO:0000313" key="3">
    <source>
        <dbReference type="EMBL" id="OQK15158.1"/>
    </source>
</evidence>
<dbReference type="GO" id="GO:0008081">
    <property type="term" value="F:phosphoric diester hydrolase activity"/>
    <property type="evidence" value="ECO:0007669"/>
    <property type="project" value="UniProtKB-ARBA"/>
</dbReference>
<dbReference type="SMART" id="SM00471">
    <property type="entry name" value="HDc"/>
    <property type="match status" value="1"/>
</dbReference>
<reference evidence="3 4" key="1">
    <citation type="submission" date="2015-12" db="EMBL/GenBank/DDBJ databases">
        <authorList>
            <person name="Shamseldin A."/>
            <person name="Moawad H."/>
            <person name="Abd El-Rahim W.M."/>
            <person name="Sadowsky M.J."/>
        </authorList>
    </citation>
    <scope>NUCLEOTIDE SEQUENCE [LARGE SCALE GENOMIC DNA]</scope>
    <source>
        <strain evidence="3 4">WF1</strain>
    </source>
</reference>
<proteinExistence type="predicted"/>
<dbReference type="InterPro" id="IPR007890">
    <property type="entry name" value="CHASE2"/>
</dbReference>
<evidence type="ECO:0000313" key="4">
    <source>
        <dbReference type="Proteomes" id="UP000191980"/>
    </source>
</evidence>
<keyword evidence="1" id="KW-0812">Transmembrane</keyword>
<dbReference type="PANTHER" id="PTHR45228">
    <property type="entry name" value="CYCLIC DI-GMP PHOSPHODIESTERASE TM_0186-RELATED"/>
    <property type="match status" value="1"/>
</dbReference>
<evidence type="ECO:0000259" key="2">
    <source>
        <dbReference type="PROSITE" id="PS51832"/>
    </source>
</evidence>
<protein>
    <recommendedName>
        <fullName evidence="2">HD-GYP domain-containing protein</fullName>
    </recommendedName>
</protein>
<dbReference type="PANTHER" id="PTHR45228:SF5">
    <property type="entry name" value="CYCLIC DI-GMP PHOSPHODIESTERASE VC_1348-RELATED"/>
    <property type="match status" value="1"/>
</dbReference>
<gene>
    <name evidence="3" type="ORF">AU255_18515</name>
</gene>
<dbReference type="SUPFAM" id="SSF109604">
    <property type="entry name" value="HD-domain/PDEase-like"/>
    <property type="match status" value="1"/>
</dbReference>